<feature type="transmembrane region" description="Helical" evidence="1">
    <location>
        <begin position="81"/>
        <end position="105"/>
    </location>
</feature>
<evidence type="ECO:0000313" key="2">
    <source>
        <dbReference type="EMBL" id="PBK82054.1"/>
    </source>
</evidence>
<dbReference type="InParanoid" id="A0A2H3CL28"/>
<gene>
    <name evidence="2" type="ORF">ARMGADRAFT_1038937</name>
</gene>
<protein>
    <submittedName>
        <fullName evidence="2">Uncharacterized protein</fullName>
    </submittedName>
</protein>
<dbReference type="EMBL" id="KZ293722">
    <property type="protein sequence ID" value="PBK82054.1"/>
    <property type="molecule type" value="Genomic_DNA"/>
</dbReference>
<keyword evidence="3" id="KW-1185">Reference proteome</keyword>
<reference evidence="3" key="1">
    <citation type="journal article" date="2017" name="Nat. Ecol. Evol.">
        <title>Genome expansion and lineage-specific genetic innovations in the forest pathogenic fungi Armillaria.</title>
        <authorList>
            <person name="Sipos G."/>
            <person name="Prasanna A.N."/>
            <person name="Walter M.C."/>
            <person name="O'Connor E."/>
            <person name="Balint B."/>
            <person name="Krizsan K."/>
            <person name="Kiss B."/>
            <person name="Hess J."/>
            <person name="Varga T."/>
            <person name="Slot J."/>
            <person name="Riley R."/>
            <person name="Boka B."/>
            <person name="Rigling D."/>
            <person name="Barry K."/>
            <person name="Lee J."/>
            <person name="Mihaltcheva S."/>
            <person name="LaButti K."/>
            <person name="Lipzen A."/>
            <person name="Waldron R."/>
            <person name="Moloney N.M."/>
            <person name="Sperisen C."/>
            <person name="Kredics L."/>
            <person name="Vagvoelgyi C."/>
            <person name="Patrignani A."/>
            <person name="Fitzpatrick D."/>
            <person name="Nagy I."/>
            <person name="Doyle S."/>
            <person name="Anderson J.B."/>
            <person name="Grigoriev I.V."/>
            <person name="Gueldener U."/>
            <person name="Muensterkoetter M."/>
            <person name="Nagy L.G."/>
        </authorList>
    </citation>
    <scope>NUCLEOTIDE SEQUENCE [LARGE SCALE GENOMIC DNA]</scope>
    <source>
        <strain evidence="3">Ar21-2</strain>
    </source>
</reference>
<dbReference type="AlphaFoldDB" id="A0A2H3CL28"/>
<dbReference type="OMA" id="DSTHHID"/>
<sequence>MLHSILKALKLLGYIIVVLGPAHYYLYTSNQNNPMLFKGVDLFAYLAMWAFTLAEIDIGYSNPDRESVVVPVIRVWLRDSLIVMFLGCMMALLLYNFTAGTIPILNASPSLLPGYADALSCTNHSCHIIDKQDPTSYQGISTVLIEASDHTSETQILLETFLPKIPGTVDMIDIEVSSRCGSVTFNLMRVTASICNGMNLNDTSPLNRYLLYVLSWAIDPLETLLRSNDFLRGGDVVPDDLSPTMFMMLGGWNALILEGCLVVANLNRVLDKLGNDFHLTVMVQRAMLHAERSIHLYRMGDNAEESLQKLGDLEGCLEALQLVEQFQDGAWDEDEGGKPQAELVWHSFFQLLLSQFAGIMCGTDIQHFAIRMFSIQKGQHEPMLGQ</sequence>
<evidence type="ECO:0000313" key="3">
    <source>
        <dbReference type="Proteomes" id="UP000217790"/>
    </source>
</evidence>
<keyword evidence="1" id="KW-0472">Membrane</keyword>
<feature type="transmembrane region" description="Helical" evidence="1">
    <location>
        <begin position="42"/>
        <end position="60"/>
    </location>
</feature>
<dbReference type="Proteomes" id="UP000217790">
    <property type="component" value="Unassembled WGS sequence"/>
</dbReference>
<feature type="transmembrane region" description="Helical" evidence="1">
    <location>
        <begin position="9"/>
        <end position="27"/>
    </location>
</feature>
<accession>A0A2H3CL28</accession>
<name>A0A2H3CL28_ARMGA</name>
<evidence type="ECO:0000256" key="1">
    <source>
        <dbReference type="SAM" id="Phobius"/>
    </source>
</evidence>
<proteinExistence type="predicted"/>
<keyword evidence="1" id="KW-1133">Transmembrane helix</keyword>
<dbReference type="OrthoDB" id="2947156at2759"/>
<keyword evidence="1" id="KW-0812">Transmembrane</keyword>
<organism evidence="2 3">
    <name type="scientific">Armillaria gallica</name>
    <name type="common">Bulbous honey fungus</name>
    <name type="synonym">Armillaria bulbosa</name>
    <dbReference type="NCBI Taxonomy" id="47427"/>
    <lineage>
        <taxon>Eukaryota</taxon>
        <taxon>Fungi</taxon>
        <taxon>Dikarya</taxon>
        <taxon>Basidiomycota</taxon>
        <taxon>Agaricomycotina</taxon>
        <taxon>Agaricomycetes</taxon>
        <taxon>Agaricomycetidae</taxon>
        <taxon>Agaricales</taxon>
        <taxon>Marasmiineae</taxon>
        <taxon>Physalacriaceae</taxon>
        <taxon>Armillaria</taxon>
    </lineage>
</organism>